<feature type="region of interest" description="Disordered" evidence="1">
    <location>
        <begin position="31"/>
        <end position="78"/>
    </location>
</feature>
<reference evidence="2 3" key="1">
    <citation type="submission" date="2015-08" db="EMBL/GenBank/DDBJ databases">
        <title>Emmonsia species relationships and genome sequence.</title>
        <authorList>
            <person name="Cuomo C.A."/>
            <person name="Schwartz I.S."/>
            <person name="Kenyon C."/>
            <person name="De Hoog G.S."/>
            <person name="Govender N.P."/>
            <person name="Botha A."/>
            <person name="Moreno L."/>
            <person name="De Vries M."/>
            <person name="Munoz J.F."/>
            <person name="Stielow J.B."/>
        </authorList>
    </citation>
    <scope>NUCLEOTIDE SEQUENCE [LARGE SCALE GENOMIC DNA]</scope>
    <source>
        <strain evidence="2 3">EI222</strain>
    </source>
</reference>
<feature type="region of interest" description="Disordered" evidence="1">
    <location>
        <begin position="1"/>
        <end position="20"/>
    </location>
</feature>
<dbReference type="Proteomes" id="UP000242791">
    <property type="component" value="Unassembled WGS sequence"/>
</dbReference>
<evidence type="ECO:0000313" key="3">
    <source>
        <dbReference type="Proteomes" id="UP000242791"/>
    </source>
</evidence>
<sequence length="78" mass="8278">MPRPASSLSSRPISSSANDYDIDIDIDVDATAADSNDNVDSPATITTGTTADPTTTNPLLRENPLLTPLEQEVLDEYA</sequence>
<organism evidence="2 3">
    <name type="scientific">Blastomyces percursus</name>
    <dbReference type="NCBI Taxonomy" id="1658174"/>
    <lineage>
        <taxon>Eukaryota</taxon>
        <taxon>Fungi</taxon>
        <taxon>Dikarya</taxon>
        <taxon>Ascomycota</taxon>
        <taxon>Pezizomycotina</taxon>
        <taxon>Eurotiomycetes</taxon>
        <taxon>Eurotiomycetidae</taxon>
        <taxon>Onygenales</taxon>
        <taxon>Ajellomycetaceae</taxon>
        <taxon>Blastomyces</taxon>
    </lineage>
</organism>
<evidence type="ECO:0000313" key="2">
    <source>
        <dbReference type="EMBL" id="OJD09391.1"/>
    </source>
</evidence>
<dbReference type="AlphaFoldDB" id="A0A1J9PZG3"/>
<keyword evidence="3" id="KW-1185">Reference proteome</keyword>
<protein>
    <submittedName>
        <fullName evidence="2">Uncharacterized protein</fullName>
    </submittedName>
</protein>
<accession>A0A1J9PZG3</accession>
<dbReference type="STRING" id="1658174.A0A1J9PZG3"/>
<evidence type="ECO:0000256" key="1">
    <source>
        <dbReference type="SAM" id="MobiDB-lite"/>
    </source>
</evidence>
<name>A0A1J9PZG3_9EURO</name>
<comment type="caution">
    <text evidence="2">The sequence shown here is derived from an EMBL/GenBank/DDBJ whole genome shotgun (WGS) entry which is preliminary data.</text>
</comment>
<dbReference type="VEuPathDB" id="FungiDB:ACJ73_10356"/>
<feature type="compositionally biased region" description="Low complexity" evidence="1">
    <location>
        <begin position="44"/>
        <end position="56"/>
    </location>
</feature>
<feature type="non-terminal residue" evidence="2">
    <location>
        <position position="78"/>
    </location>
</feature>
<gene>
    <name evidence="2" type="ORF">ACJ73_10356</name>
</gene>
<proteinExistence type="predicted"/>
<feature type="compositionally biased region" description="Low complexity" evidence="1">
    <location>
        <begin position="1"/>
        <end position="19"/>
    </location>
</feature>
<dbReference type="EMBL" id="LGTZ01003794">
    <property type="protein sequence ID" value="OJD09391.1"/>
    <property type="molecule type" value="Genomic_DNA"/>
</dbReference>